<proteinExistence type="predicted"/>
<dbReference type="PANTHER" id="PTHR13258">
    <property type="entry name" value="SYNDETIN"/>
    <property type="match status" value="1"/>
</dbReference>
<dbReference type="GO" id="GO:0032456">
    <property type="term" value="P:endocytic recycling"/>
    <property type="evidence" value="ECO:0007669"/>
    <property type="project" value="InterPro"/>
</dbReference>
<dbReference type="OrthoDB" id="10263345at2759"/>
<dbReference type="GO" id="GO:0000149">
    <property type="term" value="F:SNARE binding"/>
    <property type="evidence" value="ECO:0007669"/>
    <property type="project" value="TreeGrafter"/>
</dbReference>
<dbReference type="GO" id="GO:1990745">
    <property type="term" value="C:EARP complex"/>
    <property type="evidence" value="ECO:0007669"/>
    <property type="project" value="InterPro"/>
</dbReference>
<evidence type="ECO:0000313" key="2">
    <source>
        <dbReference type="EMBL" id="OQV16819.1"/>
    </source>
</evidence>
<feature type="domain" description="Syndetin C-terminal" evidence="1">
    <location>
        <begin position="2"/>
        <end position="62"/>
    </location>
</feature>
<keyword evidence="3" id="KW-1185">Reference proteome</keyword>
<name>A0A1W0WNR8_HYPEX</name>
<dbReference type="GO" id="GO:0005829">
    <property type="term" value="C:cytosol"/>
    <property type="evidence" value="ECO:0007669"/>
    <property type="project" value="GOC"/>
</dbReference>
<gene>
    <name evidence="2" type="ORF">BV898_08992</name>
</gene>
<dbReference type="AlphaFoldDB" id="A0A1W0WNR8"/>
<evidence type="ECO:0000313" key="3">
    <source>
        <dbReference type="Proteomes" id="UP000192578"/>
    </source>
</evidence>
<dbReference type="Pfam" id="PF10474">
    <property type="entry name" value="Syndetin_C"/>
    <property type="match status" value="1"/>
</dbReference>
<reference evidence="3" key="1">
    <citation type="submission" date="2017-01" db="EMBL/GenBank/DDBJ databases">
        <title>Comparative genomics of anhydrobiosis in the tardigrade Hypsibius dujardini.</title>
        <authorList>
            <person name="Yoshida Y."/>
            <person name="Koutsovoulos G."/>
            <person name="Laetsch D."/>
            <person name="Stevens L."/>
            <person name="Kumar S."/>
            <person name="Horikawa D."/>
            <person name="Ishino K."/>
            <person name="Komine S."/>
            <person name="Tomita M."/>
            <person name="Blaxter M."/>
            <person name="Arakawa K."/>
        </authorList>
    </citation>
    <scope>NUCLEOTIDE SEQUENCE [LARGE SCALE GENOMIC DNA]</scope>
    <source>
        <strain evidence="3">Z151</strain>
    </source>
</reference>
<evidence type="ECO:0000259" key="1">
    <source>
        <dbReference type="Pfam" id="PF10474"/>
    </source>
</evidence>
<accession>A0A1W0WNR8</accession>
<dbReference type="PANTHER" id="PTHR13258:SF0">
    <property type="entry name" value="SYNDETIN"/>
    <property type="match status" value="1"/>
</dbReference>
<dbReference type="InterPro" id="IPR019514">
    <property type="entry name" value="Syndetin_C"/>
</dbReference>
<dbReference type="GO" id="GO:0042147">
    <property type="term" value="P:retrograde transport, endosome to Golgi"/>
    <property type="evidence" value="ECO:0007669"/>
    <property type="project" value="InterPro"/>
</dbReference>
<organism evidence="2 3">
    <name type="scientific">Hypsibius exemplaris</name>
    <name type="common">Freshwater tardigrade</name>
    <dbReference type="NCBI Taxonomy" id="2072580"/>
    <lineage>
        <taxon>Eukaryota</taxon>
        <taxon>Metazoa</taxon>
        <taxon>Ecdysozoa</taxon>
        <taxon>Tardigrada</taxon>
        <taxon>Eutardigrada</taxon>
        <taxon>Parachela</taxon>
        <taxon>Hypsibioidea</taxon>
        <taxon>Hypsibiidae</taxon>
        <taxon>Hypsibius</taxon>
    </lineage>
</organism>
<dbReference type="EMBL" id="MTYJ01000069">
    <property type="protein sequence ID" value="OQV16819.1"/>
    <property type="molecule type" value="Genomic_DNA"/>
</dbReference>
<dbReference type="InterPro" id="IPR040047">
    <property type="entry name" value="VPS50"/>
</dbReference>
<protein>
    <recommendedName>
        <fullName evidence="1">Syndetin C-terminal domain-containing protein</fullName>
    </recommendedName>
</protein>
<dbReference type="Proteomes" id="UP000192578">
    <property type="component" value="Unassembled WGS sequence"/>
</dbReference>
<comment type="caution">
    <text evidence="2">The sequence shown here is derived from an EMBL/GenBank/DDBJ whole genome shotgun (WGS) entry which is preliminary data.</text>
</comment>
<sequence length="73" mass="8686">MEPIPDRDFIDSYVKAFYLPEEALEKWIKDHKQYTLKHIVGLINQSPSLTKKTRQRLLQFVEDPEGLRNKNKS</sequence>